<dbReference type="Gene3D" id="3.40.50.720">
    <property type="entry name" value="NAD(P)-binding Rossmann-like Domain"/>
    <property type="match status" value="1"/>
</dbReference>
<evidence type="ECO:0000256" key="2">
    <source>
        <dbReference type="ARBA" id="ARBA00023002"/>
    </source>
</evidence>
<dbReference type="PRINTS" id="PR00080">
    <property type="entry name" value="SDRFAMILY"/>
</dbReference>
<evidence type="ECO:0000256" key="5">
    <source>
        <dbReference type="ARBA" id="ARBA00048340"/>
    </source>
</evidence>
<dbReference type="EC" id="1.3.1.124" evidence="3"/>
<protein>
    <recommendedName>
        <fullName evidence="3">2,4-dienoyl-CoA reductase [(3E)-enoyl-CoA-producing]</fullName>
        <ecNumber evidence="3">1.3.1.124</ecNumber>
    </recommendedName>
</protein>
<evidence type="ECO:0000313" key="6">
    <source>
        <dbReference type="EMBL" id="TMW69190.1"/>
    </source>
</evidence>
<dbReference type="InterPro" id="IPR036291">
    <property type="entry name" value="NAD(P)-bd_dom_sf"/>
</dbReference>
<evidence type="ECO:0000256" key="4">
    <source>
        <dbReference type="ARBA" id="ARBA00048009"/>
    </source>
</evidence>
<dbReference type="GO" id="GO:0008670">
    <property type="term" value="F:2,4-dienoyl-CoA reductase (NADPH) activity"/>
    <property type="evidence" value="ECO:0007669"/>
    <property type="project" value="InterPro"/>
</dbReference>
<dbReference type="PANTHER" id="PTHR43296:SF2">
    <property type="entry name" value="PEROXISOMAL 2,4-DIENOYL-COA REDUCTASE [(3E)-ENOYL-COA-PRODUCING]"/>
    <property type="match status" value="1"/>
</dbReference>
<comment type="catalytic activity">
    <reaction evidence="5">
        <text>a (2E,4Z)-dienoyl-CoA + NADPH + H(+) = a 4,5-saturated-(3E)-enoyl-CoA + NADP(+)</text>
        <dbReference type="Rhea" id="RHEA:61892"/>
        <dbReference type="ChEBI" id="CHEBI:15378"/>
        <dbReference type="ChEBI" id="CHEBI:57783"/>
        <dbReference type="ChEBI" id="CHEBI:58349"/>
        <dbReference type="ChEBI" id="CHEBI:85099"/>
        <dbReference type="ChEBI" id="CHEBI:85493"/>
        <dbReference type="EC" id="1.3.1.124"/>
    </reaction>
</comment>
<proteinExistence type="predicted"/>
<evidence type="ECO:0000256" key="1">
    <source>
        <dbReference type="ARBA" id="ARBA00022857"/>
    </source>
</evidence>
<dbReference type="InterPro" id="IPR002347">
    <property type="entry name" value="SDR_fam"/>
</dbReference>
<dbReference type="FunFam" id="3.40.50.720:FF:000084">
    <property type="entry name" value="Short-chain dehydrogenase reductase"/>
    <property type="match status" value="1"/>
</dbReference>
<reference evidence="6" key="1">
    <citation type="submission" date="2019-03" db="EMBL/GenBank/DDBJ databases">
        <title>Long read genome sequence of the mycoparasitic Pythium oligandrum ATCC 38472 isolated from sugarbeet rhizosphere.</title>
        <authorList>
            <person name="Gaulin E."/>
        </authorList>
    </citation>
    <scope>NUCLEOTIDE SEQUENCE</scope>
    <source>
        <strain evidence="6">ATCC 38472_TT</strain>
    </source>
</reference>
<keyword evidence="1" id="KW-0521">NADP</keyword>
<sequence>MDSASIARVFRPDALQGRVALVTGGGSGIGQEIALKFAQYGAKVAIMGRREAVLEITVQLIHSKTKRTDNAIYVKGDVRSEEDAIAAVQKTVEAFGKLDVLVNGAAGNFLTLPENLSTRGFRTVMEIDAVGTFNMSRHAFSALKESGDARIINLTATLHMPATWFQVHASAAKAAVDSITRTLALEWGAFGIRVMSVAPGPIADTAGLSKLAGNDNLSEVNDTLKDIIPLGRPGTRCDIASAVMFLVSAAGSFVSGDTLIVDGASYLYKPPVMSREVVGSWSKQMEKKSRAPKSKL</sequence>
<dbReference type="GO" id="GO:0005777">
    <property type="term" value="C:peroxisome"/>
    <property type="evidence" value="ECO:0007669"/>
    <property type="project" value="TreeGrafter"/>
</dbReference>
<dbReference type="Pfam" id="PF13561">
    <property type="entry name" value="adh_short_C2"/>
    <property type="match status" value="1"/>
</dbReference>
<keyword evidence="2" id="KW-0560">Oxidoreductase</keyword>
<name>A0A8K1CTA3_PYTOL</name>
<dbReference type="SUPFAM" id="SSF51735">
    <property type="entry name" value="NAD(P)-binding Rossmann-fold domains"/>
    <property type="match status" value="1"/>
</dbReference>
<keyword evidence="7" id="KW-1185">Reference proteome</keyword>
<dbReference type="PRINTS" id="PR00081">
    <property type="entry name" value="GDHRDH"/>
</dbReference>
<dbReference type="PANTHER" id="PTHR43296">
    <property type="entry name" value="PEROXISOMAL 2,4-DIENOYL-COA REDUCTASE"/>
    <property type="match status" value="1"/>
</dbReference>
<evidence type="ECO:0000256" key="3">
    <source>
        <dbReference type="ARBA" id="ARBA00026117"/>
    </source>
</evidence>
<evidence type="ECO:0000313" key="7">
    <source>
        <dbReference type="Proteomes" id="UP000794436"/>
    </source>
</evidence>
<dbReference type="GO" id="GO:0009062">
    <property type="term" value="P:fatty acid catabolic process"/>
    <property type="evidence" value="ECO:0007669"/>
    <property type="project" value="InterPro"/>
</dbReference>
<dbReference type="AlphaFoldDB" id="A0A8K1CTA3"/>
<comment type="catalytic activity">
    <reaction evidence="4">
        <text>a (2E,4E)-dienoyl-CoA + NADPH + H(+) = a 4,5-saturated-(3E)-enoyl-CoA + NADP(+)</text>
        <dbReference type="Rhea" id="RHEA:45912"/>
        <dbReference type="ChEBI" id="CHEBI:15378"/>
        <dbReference type="ChEBI" id="CHEBI:57783"/>
        <dbReference type="ChEBI" id="CHEBI:58349"/>
        <dbReference type="ChEBI" id="CHEBI:85101"/>
        <dbReference type="ChEBI" id="CHEBI:85493"/>
        <dbReference type="EC" id="1.3.1.124"/>
    </reaction>
</comment>
<comment type="caution">
    <text evidence="6">The sequence shown here is derived from an EMBL/GenBank/DDBJ whole genome shotgun (WGS) entry which is preliminary data.</text>
</comment>
<dbReference type="OrthoDB" id="1393670at2759"/>
<organism evidence="6 7">
    <name type="scientific">Pythium oligandrum</name>
    <name type="common">Mycoparasitic fungus</name>
    <dbReference type="NCBI Taxonomy" id="41045"/>
    <lineage>
        <taxon>Eukaryota</taxon>
        <taxon>Sar</taxon>
        <taxon>Stramenopiles</taxon>
        <taxon>Oomycota</taxon>
        <taxon>Peronosporomycetes</taxon>
        <taxon>Pythiales</taxon>
        <taxon>Pythiaceae</taxon>
        <taxon>Pythium</taxon>
    </lineage>
</organism>
<gene>
    <name evidence="6" type="ORF">Poli38472_001346</name>
</gene>
<dbReference type="EMBL" id="SPLM01000001">
    <property type="protein sequence ID" value="TMW69190.1"/>
    <property type="molecule type" value="Genomic_DNA"/>
</dbReference>
<dbReference type="Proteomes" id="UP000794436">
    <property type="component" value="Unassembled WGS sequence"/>
</dbReference>
<accession>A0A8K1CTA3</accession>
<dbReference type="InterPro" id="IPR045017">
    <property type="entry name" value="DECR2-like"/>
</dbReference>